<keyword evidence="5" id="KW-1185">Reference proteome</keyword>
<dbReference type="PROSITE" id="PS51462">
    <property type="entry name" value="NUDIX"/>
    <property type="match status" value="1"/>
</dbReference>
<evidence type="ECO:0000313" key="5">
    <source>
        <dbReference type="Proteomes" id="UP000001514"/>
    </source>
</evidence>
<dbReference type="FunCoup" id="D8RW55">
    <property type="interactions" value="469"/>
</dbReference>
<dbReference type="InterPro" id="IPR015797">
    <property type="entry name" value="NUDIX_hydrolase-like_dom_sf"/>
</dbReference>
<dbReference type="OMA" id="VLMDHFN"/>
<dbReference type="eggNOG" id="KOG3041">
    <property type="taxonomic scope" value="Eukaryota"/>
</dbReference>
<dbReference type="KEGG" id="smo:SELMODRAFT_103175"/>
<dbReference type="FunFam" id="3.90.79.10:FF:000050">
    <property type="entry name" value="Nudix hydrolase 14 chloroplastic"/>
    <property type="match status" value="1"/>
</dbReference>
<dbReference type="GO" id="GO:0019693">
    <property type="term" value="P:ribose phosphate metabolic process"/>
    <property type="evidence" value="ECO:0000318"/>
    <property type="project" value="GO_Central"/>
</dbReference>
<dbReference type="SUPFAM" id="SSF55811">
    <property type="entry name" value="Nudix"/>
    <property type="match status" value="1"/>
</dbReference>
<dbReference type="GO" id="GO:0080042">
    <property type="term" value="F:ADP-glucose pyrophosphohydrolase activity"/>
    <property type="evidence" value="ECO:0000318"/>
    <property type="project" value="GO_Central"/>
</dbReference>
<dbReference type="InterPro" id="IPR000086">
    <property type="entry name" value="NUDIX_hydrolase_dom"/>
</dbReference>
<dbReference type="Proteomes" id="UP000001514">
    <property type="component" value="Unassembled WGS sequence"/>
</dbReference>
<evidence type="ECO:0000256" key="2">
    <source>
        <dbReference type="ARBA" id="ARBA00022801"/>
    </source>
</evidence>
<reference evidence="4 5" key="1">
    <citation type="journal article" date="2011" name="Science">
        <title>The Selaginella genome identifies genetic changes associated with the evolution of vascular plants.</title>
        <authorList>
            <person name="Banks J.A."/>
            <person name="Nishiyama T."/>
            <person name="Hasebe M."/>
            <person name="Bowman J.L."/>
            <person name="Gribskov M."/>
            <person name="dePamphilis C."/>
            <person name="Albert V.A."/>
            <person name="Aono N."/>
            <person name="Aoyama T."/>
            <person name="Ambrose B.A."/>
            <person name="Ashton N.W."/>
            <person name="Axtell M.J."/>
            <person name="Barker E."/>
            <person name="Barker M.S."/>
            <person name="Bennetzen J.L."/>
            <person name="Bonawitz N.D."/>
            <person name="Chapple C."/>
            <person name="Cheng C."/>
            <person name="Correa L.G."/>
            <person name="Dacre M."/>
            <person name="DeBarry J."/>
            <person name="Dreyer I."/>
            <person name="Elias M."/>
            <person name="Engstrom E.M."/>
            <person name="Estelle M."/>
            <person name="Feng L."/>
            <person name="Finet C."/>
            <person name="Floyd S.K."/>
            <person name="Frommer W.B."/>
            <person name="Fujita T."/>
            <person name="Gramzow L."/>
            <person name="Gutensohn M."/>
            <person name="Harholt J."/>
            <person name="Hattori M."/>
            <person name="Heyl A."/>
            <person name="Hirai T."/>
            <person name="Hiwatashi Y."/>
            <person name="Ishikawa M."/>
            <person name="Iwata M."/>
            <person name="Karol K.G."/>
            <person name="Koehler B."/>
            <person name="Kolukisaoglu U."/>
            <person name="Kubo M."/>
            <person name="Kurata T."/>
            <person name="Lalonde S."/>
            <person name="Li K."/>
            <person name="Li Y."/>
            <person name="Litt A."/>
            <person name="Lyons E."/>
            <person name="Manning G."/>
            <person name="Maruyama T."/>
            <person name="Michael T.P."/>
            <person name="Mikami K."/>
            <person name="Miyazaki S."/>
            <person name="Morinaga S."/>
            <person name="Murata T."/>
            <person name="Mueller-Roeber B."/>
            <person name="Nelson D.R."/>
            <person name="Obara M."/>
            <person name="Oguri Y."/>
            <person name="Olmstead R.G."/>
            <person name="Onodera N."/>
            <person name="Petersen B.L."/>
            <person name="Pils B."/>
            <person name="Prigge M."/>
            <person name="Rensing S.A."/>
            <person name="Riano-Pachon D.M."/>
            <person name="Roberts A.W."/>
            <person name="Sato Y."/>
            <person name="Scheller H.V."/>
            <person name="Schulz B."/>
            <person name="Schulz C."/>
            <person name="Shakirov E.V."/>
            <person name="Shibagaki N."/>
            <person name="Shinohara N."/>
            <person name="Shippen D.E."/>
            <person name="Soerensen I."/>
            <person name="Sotooka R."/>
            <person name="Sugimoto N."/>
            <person name="Sugita M."/>
            <person name="Sumikawa N."/>
            <person name="Tanurdzic M."/>
            <person name="Theissen G."/>
            <person name="Ulvskov P."/>
            <person name="Wakazuki S."/>
            <person name="Weng J.K."/>
            <person name="Willats W.W."/>
            <person name="Wipf D."/>
            <person name="Wolf P.G."/>
            <person name="Yang L."/>
            <person name="Zimmer A.D."/>
            <person name="Zhu Q."/>
            <person name="Mitros T."/>
            <person name="Hellsten U."/>
            <person name="Loque D."/>
            <person name="Otillar R."/>
            <person name="Salamov A."/>
            <person name="Schmutz J."/>
            <person name="Shapiro H."/>
            <person name="Lindquist E."/>
            <person name="Lucas S."/>
            <person name="Rokhsar D."/>
            <person name="Grigoriev I.V."/>
        </authorList>
    </citation>
    <scope>NUCLEOTIDE SEQUENCE [LARGE SCALE GENOMIC DNA]</scope>
</reference>
<dbReference type="PANTHER" id="PTHR11839">
    <property type="entry name" value="UDP/ADP-SUGAR PYROPHOSPHATASE"/>
    <property type="match status" value="1"/>
</dbReference>
<proteinExistence type="predicted"/>
<feature type="domain" description="Nudix hydrolase" evidence="3">
    <location>
        <begin position="35"/>
        <end position="188"/>
    </location>
</feature>
<dbReference type="Pfam" id="PF00293">
    <property type="entry name" value="NUDIX"/>
    <property type="match status" value="1"/>
</dbReference>
<dbReference type="HOGENOM" id="CLU_070130_1_2_1"/>
<dbReference type="PANTHER" id="PTHR11839:SF18">
    <property type="entry name" value="NUDIX HYDROLASE DOMAIN-CONTAINING PROTEIN"/>
    <property type="match status" value="1"/>
</dbReference>
<gene>
    <name evidence="4" type="ORF">SELMODRAFT_103175</name>
</gene>
<dbReference type="GO" id="GO:0006753">
    <property type="term" value="P:nucleoside phosphate metabolic process"/>
    <property type="evidence" value="ECO:0000318"/>
    <property type="project" value="GO_Central"/>
</dbReference>
<evidence type="ECO:0000313" key="4">
    <source>
        <dbReference type="EMBL" id="EFJ23612.1"/>
    </source>
</evidence>
<dbReference type="OrthoDB" id="10249920at2759"/>
<protein>
    <recommendedName>
        <fullName evidence="3">Nudix hydrolase domain-containing protein</fullName>
    </recommendedName>
</protein>
<organism evidence="5">
    <name type="scientific">Selaginella moellendorffii</name>
    <name type="common">Spikemoss</name>
    <dbReference type="NCBI Taxonomy" id="88036"/>
    <lineage>
        <taxon>Eukaryota</taxon>
        <taxon>Viridiplantae</taxon>
        <taxon>Streptophyta</taxon>
        <taxon>Embryophyta</taxon>
        <taxon>Tracheophyta</taxon>
        <taxon>Lycopodiopsida</taxon>
        <taxon>Selaginellales</taxon>
        <taxon>Selaginellaceae</taxon>
        <taxon>Selaginella</taxon>
    </lineage>
</organism>
<comment type="cofactor">
    <cofactor evidence="1">
        <name>Mg(2+)</name>
        <dbReference type="ChEBI" id="CHEBI:18420"/>
    </cofactor>
</comment>
<dbReference type="CDD" id="cd03424">
    <property type="entry name" value="NUDIX_ADPRase_Nudt5_UGPPase_Nudt14"/>
    <property type="match status" value="1"/>
</dbReference>
<dbReference type="STRING" id="88036.D8RW55"/>
<evidence type="ECO:0000256" key="1">
    <source>
        <dbReference type="ARBA" id="ARBA00001946"/>
    </source>
</evidence>
<name>D8RW55_SELML</name>
<dbReference type="AlphaFoldDB" id="D8RW55"/>
<dbReference type="Gramene" id="EFJ23612">
    <property type="protein sequence ID" value="EFJ23612"/>
    <property type="gene ID" value="SELMODRAFT_103175"/>
</dbReference>
<accession>D8RW55</accession>
<dbReference type="EMBL" id="GL377592">
    <property type="protein sequence ID" value="EFJ23612.1"/>
    <property type="molecule type" value="Genomic_DNA"/>
</dbReference>
<dbReference type="InParanoid" id="D8RW55"/>
<keyword evidence="2" id="KW-0378">Hydrolase</keyword>
<evidence type="ECO:0000259" key="3">
    <source>
        <dbReference type="PROSITE" id="PS51462"/>
    </source>
</evidence>
<dbReference type="Gene3D" id="3.90.79.10">
    <property type="entry name" value="Nucleoside Triphosphate Pyrophosphohydrolase"/>
    <property type="match status" value="1"/>
</dbReference>
<sequence length="202" mass="21782">MQSVDMFGKRVGFVKFKADVVDEKTGAKLPGVVFGRGGAVAVLMLLECAGEKHVVLTEQARVPVGRVILELPAGMLDDDAGDFVGTAAREIEEETGIHIKTSDLIDLTALLDKETGQKMFPSPGGSDEEITLLLYRGHINPEALSALQGQEQGLVEHGELIKVHVAPYRKLWRYTADAKALAAIAIYEMATKEGILPELSSL</sequence>
<dbReference type="GO" id="GO:0080041">
    <property type="term" value="F:ADP-ribose pyrophosphohydrolase activity"/>
    <property type="evidence" value="ECO:0000318"/>
    <property type="project" value="GO_Central"/>
</dbReference>